<dbReference type="InterPro" id="IPR005537">
    <property type="entry name" value="RAMP_III_fam"/>
</dbReference>
<keyword evidence="4" id="KW-1185">Reference proteome</keyword>
<evidence type="ECO:0000313" key="3">
    <source>
        <dbReference type="EMBL" id="GCE14565.1"/>
    </source>
</evidence>
<dbReference type="AlphaFoldDB" id="A0A402A6C6"/>
<reference evidence="4" key="1">
    <citation type="submission" date="2018-12" db="EMBL/GenBank/DDBJ databases">
        <title>Tengunoibacter tsumagoiensis gen. nov., sp. nov., Dictyobacter kobayashii sp. nov., D. alpinus sp. nov., and D. joshuensis sp. nov. and description of Dictyobacteraceae fam. nov. within the order Ktedonobacterales isolated from Tengu-no-mugimeshi.</title>
        <authorList>
            <person name="Wang C.M."/>
            <person name="Zheng Y."/>
            <person name="Sakai Y."/>
            <person name="Toyoda A."/>
            <person name="Minakuchi Y."/>
            <person name="Abe K."/>
            <person name="Yokota A."/>
            <person name="Yabe S."/>
        </authorList>
    </citation>
    <scope>NUCLEOTIDE SEQUENCE [LARGE SCALE GENOMIC DNA]</scope>
    <source>
        <strain evidence="4">Uno3</strain>
    </source>
</reference>
<accession>A0A402A6C6</accession>
<organism evidence="3 4">
    <name type="scientific">Tengunoibacter tsumagoiensis</name>
    <dbReference type="NCBI Taxonomy" id="2014871"/>
    <lineage>
        <taxon>Bacteria</taxon>
        <taxon>Bacillati</taxon>
        <taxon>Chloroflexota</taxon>
        <taxon>Ktedonobacteria</taxon>
        <taxon>Ktedonobacterales</taxon>
        <taxon>Dictyobacteraceae</taxon>
        <taxon>Tengunoibacter</taxon>
    </lineage>
</organism>
<protein>
    <submittedName>
        <fullName evidence="3">Type III-B CRISPR module RAMP protein Cmr1</fullName>
    </submittedName>
</protein>
<comment type="caution">
    <text evidence="3">The sequence shown here is derived from an EMBL/GenBank/DDBJ whole genome shotgun (WGS) entry which is preliminary data.</text>
</comment>
<evidence type="ECO:0000313" key="4">
    <source>
        <dbReference type="Proteomes" id="UP000287352"/>
    </source>
</evidence>
<proteinExistence type="predicted"/>
<dbReference type="RefSeq" id="WP_161975666.1">
    <property type="nucleotide sequence ID" value="NZ_BIFR01000002.1"/>
</dbReference>
<name>A0A402A6C6_9CHLR</name>
<dbReference type="Pfam" id="PF03787">
    <property type="entry name" value="RAMPs"/>
    <property type="match status" value="1"/>
</dbReference>
<feature type="domain" description="CRISPR type III-associated protein" evidence="2">
    <location>
        <begin position="32"/>
        <end position="214"/>
    </location>
</feature>
<dbReference type="GO" id="GO:0051607">
    <property type="term" value="P:defense response to virus"/>
    <property type="evidence" value="ECO:0007669"/>
    <property type="project" value="UniProtKB-KW"/>
</dbReference>
<dbReference type="InterPro" id="IPR007522">
    <property type="entry name" value="CRISPR-assoc_prot_TM1795"/>
</dbReference>
<sequence length="455" mass="51245">MRRQQPAKHLQPLVPEVCRPVEQTITLVRSYQLLTPLFGGSPDPTALDPTSFVRATGIRGQLRFWWRACYGGNYTTIAAMKADEDALWGKAHVKGEDGPQFHETIQLFITNLVGKVVPAFEYQDLGDRNQKKWKESAKDIPPYAAFPLQATNKELNSSQRPVSKSILANVAFDLNIQYPSFENKQFEREIHGALWAWETFGGIGGRTRRGFGSIGAMQKGQSDTDFLPANPSQVTSWIQKKCDDFHVSKNPAPGNTPCLASLVKASRTRMTLELENKPILGIIPYQKSAYIAWADMINRLKNFRQVQGNTPWPDTSAVKKIMPQNLNTFSINNPQEYAFPKASLGLPIIFHQAKMDKDLILQGPDEGRERFASPLILRLLYCQNQQYVGMALVLTNRELPAQRLMLFGQNNADKKGSKELGLVSADVPDNDARLREYLKDEDDVALAFMKRNFTN</sequence>
<evidence type="ECO:0000259" key="2">
    <source>
        <dbReference type="Pfam" id="PF03787"/>
    </source>
</evidence>
<keyword evidence="1" id="KW-0051">Antiviral defense</keyword>
<dbReference type="EMBL" id="BIFR01000002">
    <property type="protein sequence ID" value="GCE14565.1"/>
    <property type="molecule type" value="Genomic_DNA"/>
</dbReference>
<gene>
    <name evidence="3" type="ORF">KTT_44240</name>
</gene>
<dbReference type="NCBIfam" id="TIGR01894">
    <property type="entry name" value="cas_TM1795_cmr1"/>
    <property type="match status" value="1"/>
</dbReference>
<dbReference type="Proteomes" id="UP000287352">
    <property type="component" value="Unassembled WGS sequence"/>
</dbReference>
<evidence type="ECO:0000256" key="1">
    <source>
        <dbReference type="ARBA" id="ARBA00023118"/>
    </source>
</evidence>